<protein>
    <submittedName>
        <fullName evidence="2">Uncharacterized protein</fullName>
    </submittedName>
</protein>
<proteinExistence type="predicted"/>
<evidence type="ECO:0000313" key="2">
    <source>
        <dbReference type="EMBL" id="EEF45572.1"/>
    </source>
</evidence>
<gene>
    <name evidence="2" type="ORF">RCOM_0682040</name>
</gene>
<dbReference type="Proteomes" id="UP000008311">
    <property type="component" value="Unassembled WGS sequence"/>
</dbReference>
<keyword evidence="1" id="KW-0812">Transmembrane</keyword>
<dbReference type="STRING" id="3988.B9RT89"/>
<keyword evidence="1" id="KW-0472">Membrane</keyword>
<evidence type="ECO:0000313" key="3">
    <source>
        <dbReference type="Proteomes" id="UP000008311"/>
    </source>
</evidence>
<organism evidence="2 3">
    <name type="scientific">Ricinus communis</name>
    <name type="common">Castor bean</name>
    <dbReference type="NCBI Taxonomy" id="3988"/>
    <lineage>
        <taxon>Eukaryota</taxon>
        <taxon>Viridiplantae</taxon>
        <taxon>Streptophyta</taxon>
        <taxon>Embryophyta</taxon>
        <taxon>Tracheophyta</taxon>
        <taxon>Spermatophyta</taxon>
        <taxon>Magnoliopsida</taxon>
        <taxon>eudicotyledons</taxon>
        <taxon>Gunneridae</taxon>
        <taxon>Pentapetalae</taxon>
        <taxon>rosids</taxon>
        <taxon>fabids</taxon>
        <taxon>Malpighiales</taxon>
        <taxon>Euphorbiaceae</taxon>
        <taxon>Acalyphoideae</taxon>
        <taxon>Acalypheae</taxon>
        <taxon>Ricinus</taxon>
    </lineage>
</organism>
<dbReference type="EMBL" id="EQ973812">
    <property type="protein sequence ID" value="EEF45572.1"/>
    <property type="molecule type" value="Genomic_DNA"/>
</dbReference>
<accession>B9RT89</accession>
<keyword evidence="1" id="KW-1133">Transmembrane helix</keyword>
<sequence length="58" mass="6625">MAFWWPIIVLAFACAICRFLLMLIPTNVPSIDVDASDVNSYDGGFDCYDSFRWESKGR</sequence>
<dbReference type="eggNOG" id="KOG2454">
    <property type="taxonomic scope" value="Eukaryota"/>
</dbReference>
<feature type="transmembrane region" description="Helical" evidence="1">
    <location>
        <begin position="6"/>
        <end position="24"/>
    </location>
</feature>
<name>B9RT89_RICCO</name>
<dbReference type="AlphaFoldDB" id="B9RT89"/>
<dbReference type="InParanoid" id="B9RT89"/>
<reference evidence="3" key="1">
    <citation type="journal article" date="2010" name="Nat. Biotechnol.">
        <title>Draft genome sequence of the oilseed species Ricinus communis.</title>
        <authorList>
            <person name="Chan A.P."/>
            <person name="Crabtree J."/>
            <person name="Zhao Q."/>
            <person name="Lorenzi H."/>
            <person name="Orvis J."/>
            <person name="Puiu D."/>
            <person name="Melake-Berhan A."/>
            <person name="Jones K.M."/>
            <person name="Redman J."/>
            <person name="Chen G."/>
            <person name="Cahoon E.B."/>
            <person name="Gedil M."/>
            <person name="Stanke M."/>
            <person name="Haas B.J."/>
            <person name="Wortman J.R."/>
            <person name="Fraser-Liggett C.M."/>
            <person name="Ravel J."/>
            <person name="Rabinowicz P.D."/>
        </authorList>
    </citation>
    <scope>NUCLEOTIDE SEQUENCE [LARGE SCALE GENOMIC DNA]</scope>
    <source>
        <strain evidence="3">cv. Hale</strain>
    </source>
</reference>
<keyword evidence="3" id="KW-1185">Reference proteome</keyword>
<evidence type="ECO:0000256" key="1">
    <source>
        <dbReference type="SAM" id="Phobius"/>
    </source>
</evidence>